<dbReference type="AlphaFoldDB" id="A0A8J5HRV6"/>
<dbReference type="InterPro" id="IPR009291">
    <property type="entry name" value="Vps62"/>
</dbReference>
<feature type="domain" description="Intermembrane lipid transfer protein VPS13-like C-terminal" evidence="2">
    <location>
        <begin position="217"/>
        <end position="325"/>
    </location>
</feature>
<dbReference type="GO" id="GO:0006623">
    <property type="term" value="P:protein targeting to vacuole"/>
    <property type="evidence" value="ECO:0007669"/>
    <property type="project" value="TreeGrafter"/>
</dbReference>
<dbReference type="Pfam" id="PF06101">
    <property type="entry name" value="Vps62"/>
    <property type="match status" value="1"/>
</dbReference>
<accession>A0A8J5HRV6</accession>
<dbReference type="GO" id="GO:0045053">
    <property type="term" value="P:protein retention in Golgi apparatus"/>
    <property type="evidence" value="ECO:0007669"/>
    <property type="project" value="TreeGrafter"/>
</dbReference>
<dbReference type="PANTHER" id="PTHR16166">
    <property type="entry name" value="VACUOLAR PROTEIN SORTING-ASSOCIATED PROTEIN VPS13"/>
    <property type="match status" value="1"/>
</dbReference>
<dbReference type="EMBL" id="JACMSC010000002">
    <property type="protein sequence ID" value="KAG6534232.1"/>
    <property type="molecule type" value="Genomic_DNA"/>
</dbReference>
<dbReference type="Pfam" id="PF25037">
    <property type="entry name" value="VPS13_C"/>
    <property type="match status" value="1"/>
</dbReference>
<evidence type="ECO:0000259" key="2">
    <source>
        <dbReference type="Pfam" id="PF25037"/>
    </source>
</evidence>
<dbReference type="Proteomes" id="UP000734854">
    <property type="component" value="Unassembled WGS sequence"/>
</dbReference>
<feature type="region of interest" description="Disordered" evidence="1">
    <location>
        <begin position="601"/>
        <end position="626"/>
    </location>
</feature>
<evidence type="ECO:0000313" key="3">
    <source>
        <dbReference type="EMBL" id="KAG6534232.1"/>
    </source>
</evidence>
<protein>
    <recommendedName>
        <fullName evidence="2">Intermembrane lipid transfer protein VPS13-like C-terminal domain-containing protein</fullName>
    </recommendedName>
</protein>
<dbReference type="InterPro" id="IPR026847">
    <property type="entry name" value="VPS13"/>
</dbReference>
<keyword evidence="4" id="KW-1185">Reference proteome</keyword>
<evidence type="ECO:0000313" key="4">
    <source>
        <dbReference type="Proteomes" id="UP000734854"/>
    </source>
</evidence>
<comment type="caution">
    <text evidence="3">The sequence shown here is derived from an EMBL/GenBank/DDBJ whole genome shotgun (WGS) entry which is preliminary data.</text>
</comment>
<gene>
    <name evidence="3" type="ORF">ZIOFF_008118</name>
</gene>
<name>A0A8J5HRV6_ZINOF</name>
<proteinExistence type="predicted"/>
<feature type="compositionally biased region" description="Basic and acidic residues" evidence="1">
    <location>
        <begin position="601"/>
        <end position="612"/>
    </location>
</feature>
<evidence type="ECO:0000256" key="1">
    <source>
        <dbReference type="SAM" id="MobiDB-lite"/>
    </source>
</evidence>
<dbReference type="InterPro" id="IPR056748">
    <property type="entry name" value="VPS13-like_C"/>
</dbReference>
<sequence>MSFRLIDVSEIRLKISLETAPAQRPPGALGVWGPILSAVGNAFKIQVHLRKVIHRSRYMRQSSIIPAIVGRIKRDLIHNPLHLIFSVDVLGMTKSTFASLSKGFAELSTDGQFLQLRSKQVTSRRITGVGDGILQGTEALAQGVAFGVSGVLRKPVESARQHGFLGLAHGLGRAFVGFVVQPLSGALDFVSLTIDGIGASFARCLDILNNKTIVQRIRNPRSIHEDGVIREYNEQEAIGQMILYLAEASRHLGCTDIFKEPSKYAWSDYYEDYFILPYQRIALVTNKRVMLLQCSSLDKLDKKPCKILWDVPWENLLAIELAKAGYDKPSHLIIHLQNFRRSESFARIIRCDVGNDEEQEPQAIIICSTIRRMWKAHQTNKKIVVLKSPSSQRHLHFACGEAEGRESRNLTRPFIKPRGSSISNKRRFIKHTVNFKKIWSSEQEYKSRCILFPKQVVEDETLCSIWRPICPDGYVSVGDVAHVGNHPPTVAAVYKDFDGNFALPVGYDLVWRNCAQDYAAPLTIWLPRAPEGYVAVGCVALTAYEEPLLDSAYCVSERIAEEAAFEEQLVWMAPDSYPWSCYIYQIRSEALQFVALRQPKEESDWRPMRVSEQESLSASEASQNPT</sequence>
<organism evidence="3 4">
    <name type="scientific">Zingiber officinale</name>
    <name type="common">Ginger</name>
    <name type="synonym">Amomum zingiber</name>
    <dbReference type="NCBI Taxonomy" id="94328"/>
    <lineage>
        <taxon>Eukaryota</taxon>
        <taxon>Viridiplantae</taxon>
        <taxon>Streptophyta</taxon>
        <taxon>Embryophyta</taxon>
        <taxon>Tracheophyta</taxon>
        <taxon>Spermatophyta</taxon>
        <taxon>Magnoliopsida</taxon>
        <taxon>Liliopsida</taxon>
        <taxon>Zingiberales</taxon>
        <taxon>Zingiberaceae</taxon>
        <taxon>Zingiber</taxon>
    </lineage>
</organism>
<reference evidence="3 4" key="1">
    <citation type="submission" date="2020-08" db="EMBL/GenBank/DDBJ databases">
        <title>Plant Genome Project.</title>
        <authorList>
            <person name="Zhang R.-G."/>
        </authorList>
    </citation>
    <scope>NUCLEOTIDE SEQUENCE [LARGE SCALE GENOMIC DNA]</scope>
    <source>
        <tissue evidence="3">Rhizome</tissue>
    </source>
</reference>
<feature type="compositionally biased region" description="Low complexity" evidence="1">
    <location>
        <begin position="613"/>
        <end position="626"/>
    </location>
</feature>
<dbReference type="PANTHER" id="PTHR16166:SF137">
    <property type="entry name" value="PLECKSTRIN HOMOLOGY (PH) DOMAIN-CONTAINING PROTEIN"/>
    <property type="match status" value="1"/>
</dbReference>